<dbReference type="Proteomes" id="UP000623467">
    <property type="component" value="Unassembled WGS sequence"/>
</dbReference>
<keyword evidence="3" id="KW-1185">Reference proteome</keyword>
<comment type="caution">
    <text evidence="2">The sequence shown here is derived from an EMBL/GenBank/DDBJ whole genome shotgun (WGS) entry which is preliminary data.</text>
</comment>
<dbReference type="EMBL" id="JACAZH010000029">
    <property type="protein sequence ID" value="KAF7340899.1"/>
    <property type="molecule type" value="Genomic_DNA"/>
</dbReference>
<feature type="compositionally biased region" description="Low complexity" evidence="1">
    <location>
        <begin position="103"/>
        <end position="114"/>
    </location>
</feature>
<name>A0A8H7CKC6_9AGAR</name>
<feature type="compositionally biased region" description="Basic and acidic residues" evidence="1">
    <location>
        <begin position="51"/>
        <end position="60"/>
    </location>
</feature>
<feature type="region of interest" description="Disordered" evidence="1">
    <location>
        <begin position="1"/>
        <end position="28"/>
    </location>
</feature>
<evidence type="ECO:0000256" key="1">
    <source>
        <dbReference type="SAM" id="MobiDB-lite"/>
    </source>
</evidence>
<feature type="region of interest" description="Disordered" evidence="1">
    <location>
        <begin position="51"/>
        <end position="159"/>
    </location>
</feature>
<evidence type="ECO:0000313" key="3">
    <source>
        <dbReference type="Proteomes" id="UP000623467"/>
    </source>
</evidence>
<protein>
    <submittedName>
        <fullName evidence="2">Uncharacterized protein</fullName>
    </submittedName>
</protein>
<organism evidence="2 3">
    <name type="scientific">Mycena sanguinolenta</name>
    <dbReference type="NCBI Taxonomy" id="230812"/>
    <lineage>
        <taxon>Eukaryota</taxon>
        <taxon>Fungi</taxon>
        <taxon>Dikarya</taxon>
        <taxon>Basidiomycota</taxon>
        <taxon>Agaricomycotina</taxon>
        <taxon>Agaricomycetes</taxon>
        <taxon>Agaricomycetidae</taxon>
        <taxon>Agaricales</taxon>
        <taxon>Marasmiineae</taxon>
        <taxon>Mycenaceae</taxon>
        <taxon>Mycena</taxon>
    </lineage>
</organism>
<accession>A0A8H7CKC6</accession>
<dbReference type="AlphaFoldDB" id="A0A8H7CKC6"/>
<reference evidence="2" key="1">
    <citation type="submission" date="2020-05" db="EMBL/GenBank/DDBJ databases">
        <title>Mycena genomes resolve the evolution of fungal bioluminescence.</title>
        <authorList>
            <person name="Tsai I.J."/>
        </authorList>
    </citation>
    <scope>NUCLEOTIDE SEQUENCE</scope>
    <source>
        <strain evidence="2">160909Yilan</strain>
    </source>
</reference>
<evidence type="ECO:0000313" key="2">
    <source>
        <dbReference type="EMBL" id="KAF7340899.1"/>
    </source>
</evidence>
<sequence>MSSTSGCVHGTPHSRAQMQHQPEPGEVWVHSRRRWCKKRVIEARAAVVEADTGHRGDRAVLDANDSGGGGEETPEGHRVGERRQLHMRLPTPRHYVASPCPPSSRCIPSSASSVPPFPPPLLACPPPLGPSDPIPTPFTGVSRRRRDTRDLAASPHPRP</sequence>
<proteinExistence type="predicted"/>
<feature type="compositionally biased region" description="Basic and acidic residues" evidence="1">
    <location>
        <begin position="74"/>
        <end position="84"/>
    </location>
</feature>
<feature type="compositionally biased region" description="Pro residues" evidence="1">
    <location>
        <begin position="115"/>
        <end position="136"/>
    </location>
</feature>
<gene>
    <name evidence="2" type="ORF">MSAN_02119500</name>
</gene>